<proteinExistence type="predicted"/>
<keyword evidence="3 6" id="KW-1133">Transmembrane helix</keyword>
<name>A0A2J6SNS5_9HELO</name>
<dbReference type="AlphaFoldDB" id="A0A2J6SNS5"/>
<feature type="transmembrane region" description="Helical" evidence="6">
    <location>
        <begin position="282"/>
        <end position="302"/>
    </location>
</feature>
<evidence type="ECO:0000256" key="2">
    <source>
        <dbReference type="ARBA" id="ARBA00022692"/>
    </source>
</evidence>
<dbReference type="InterPro" id="IPR036259">
    <property type="entry name" value="MFS_trans_sf"/>
</dbReference>
<dbReference type="Pfam" id="PF07690">
    <property type="entry name" value="MFS_1"/>
    <property type="match status" value="1"/>
</dbReference>
<protein>
    <submittedName>
        <fullName evidence="8">MFS general substrate transporter</fullName>
    </submittedName>
</protein>
<dbReference type="InParanoid" id="A0A2J6SNS5"/>
<feature type="transmembrane region" description="Helical" evidence="6">
    <location>
        <begin position="308"/>
        <end position="330"/>
    </location>
</feature>
<gene>
    <name evidence="8" type="ORF">K444DRAFT_600944</name>
</gene>
<dbReference type="PROSITE" id="PS50850">
    <property type="entry name" value="MFS"/>
    <property type="match status" value="1"/>
</dbReference>
<feature type="transmembrane region" description="Helical" evidence="6">
    <location>
        <begin position="351"/>
        <end position="375"/>
    </location>
</feature>
<feature type="transmembrane region" description="Helical" evidence="6">
    <location>
        <begin position="151"/>
        <end position="171"/>
    </location>
</feature>
<feature type="compositionally biased region" description="Basic and acidic residues" evidence="5">
    <location>
        <begin position="38"/>
        <end position="50"/>
    </location>
</feature>
<evidence type="ECO:0000256" key="6">
    <source>
        <dbReference type="SAM" id="Phobius"/>
    </source>
</evidence>
<feature type="compositionally biased region" description="Low complexity" evidence="5">
    <location>
        <begin position="27"/>
        <end position="37"/>
    </location>
</feature>
<feature type="transmembrane region" description="Helical" evidence="6">
    <location>
        <begin position="213"/>
        <end position="232"/>
    </location>
</feature>
<dbReference type="PROSITE" id="PS00216">
    <property type="entry name" value="SUGAR_TRANSPORT_1"/>
    <property type="match status" value="1"/>
</dbReference>
<dbReference type="InterPro" id="IPR005829">
    <property type="entry name" value="Sugar_transporter_CS"/>
</dbReference>
<dbReference type="PANTHER" id="PTHR23501:SF33">
    <property type="entry name" value="MAJOR FACILITATOR SUPERFAMILY (MFS) PROFILE DOMAIN-CONTAINING PROTEIN"/>
    <property type="match status" value="1"/>
</dbReference>
<dbReference type="RefSeq" id="XP_024729297.1">
    <property type="nucleotide sequence ID" value="XM_024878645.1"/>
</dbReference>
<evidence type="ECO:0000256" key="4">
    <source>
        <dbReference type="ARBA" id="ARBA00023136"/>
    </source>
</evidence>
<evidence type="ECO:0000313" key="8">
    <source>
        <dbReference type="EMBL" id="PMD52393.1"/>
    </source>
</evidence>
<feature type="domain" description="Major facilitator superfamily (MFS) profile" evidence="7">
    <location>
        <begin position="87"/>
        <end position="530"/>
    </location>
</feature>
<evidence type="ECO:0000259" key="7">
    <source>
        <dbReference type="PROSITE" id="PS50850"/>
    </source>
</evidence>
<dbReference type="Gene3D" id="1.20.1250.20">
    <property type="entry name" value="MFS general substrate transporter like domains"/>
    <property type="match status" value="2"/>
</dbReference>
<dbReference type="Proteomes" id="UP000235371">
    <property type="component" value="Unassembled WGS sequence"/>
</dbReference>
<feature type="transmembrane region" description="Helical" evidence="6">
    <location>
        <begin position="177"/>
        <end position="201"/>
    </location>
</feature>
<sequence>MENADLEWDGMAFQSPRPTGVPDNDDSINTSSESSESISERRSLLGKDSKQVGNYGAPEIPGEQQDVVAENGGTTEVQHTPGAIAAVISVLLVGVFISNADGSLVLATYGIISSEFGAFGDASWLTTGFALSVCAIQPLTGKLSDIFGRKGVLLTSYVLFSIGCGVVGVASSMSHVILGRVISGLGAAGMTVIVSIVITDLVPIRQVAAWRSYVNVFHIFGRSVGGPLGGFLADTVGWRWSFLGQVPLTFLAILLVAIKLPASESAKPQLKGQPSKLRRVDFIGSLLLASTMLSLLGSFSLASGTLSWSHPLVISLLLGSVLLAFLFITYELKVPLEPVFPPTLLIQRDVATQYLIIALQTAAQLSMMFSVPLYFRVTKNISNAEAGSHLLPAVLSNTFGSLFTGFIIQRTGRYKLLTILASTCASVSYALLIIRWTGNTSWLESLEIMPSGFGMGLAFSATFVALQSSVKREEIAISTGGLYTASAIGMVVGIAASSTVQLGSLRAVLEVNLRNISGAKEVFEICSDFEVHFSNLDQIIAEVISNVSSVAKLDEPVRQLVIGSYVKSLEYSHMVSLGCSLIALLIAFTIREHPLN</sequence>
<dbReference type="GO" id="GO:0015174">
    <property type="term" value="F:basic amino acid transmembrane transporter activity"/>
    <property type="evidence" value="ECO:0007669"/>
    <property type="project" value="TreeGrafter"/>
</dbReference>
<evidence type="ECO:0000256" key="3">
    <source>
        <dbReference type="ARBA" id="ARBA00022989"/>
    </source>
</evidence>
<dbReference type="InterPro" id="IPR011701">
    <property type="entry name" value="MFS"/>
</dbReference>
<comment type="subcellular location">
    <subcellularLocation>
        <location evidence="1">Membrane</location>
        <topology evidence="1">Multi-pass membrane protein</topology>
    </subcellularLocation>
</comment>
<keyword evidence="2 6" id="KW-0812">Transmembrane</keyword>
<dbReference type="GeneID" id="36586722"/>
<evidence type="ECO:0000313" key="9">
    <source>
        <dbReference type="Proteomes" id="UP000235371"/>
    </source>
</evidence>
<evidence type="ECO:0000256" key="1">
    <source>
        <dbReference type="ARBA" id="ARBA00004141"/>
    </source>
</evidence>
<dbReference type="OrthoDB" id="6770063at2759"/>
<feature type="transmembrane region" description="Helical" evidence="6">
    <location>
        <begin position="416"/>
        <end position="436"/>
    </location>
</feature>
<feature type="region of interest" description="Disordered" evidence="5">
    <location>
        <begin position="1"/>
        <end position="63"/>
    </location>
</feature>
<feature type="transmembrane region" description="Helical" evidence="6">
    <location>
        <begin position="83"/>
        <end position="112"/>
    </location>
</feature>
<accession>A0A2J6SNS5</accession>
<organism evidence="8 9">
    <name type="scientific">Hyaloscypha bicolor E</name>
    <dbReference type="NCBI Taxonomy" id="1095630"/>
    <lineage>
        <taxon>Eukaryota</taxon>
        <taxon>Fungi</taxon>
        <taxon>Dikarya</taxon>
        <taxon>Ascomycota</taxon>
        <taxon>Pezizomycotina</taxon>
        <taxon>Leotiomycetes</taxon>
        <taxon>Helotiales</taxon>
        <taxon>Hyaloscyphaceae</taxon>
        <taxon>Hyaloscypha</taxon>
        <taxon>Hyaloscypha bicolor</taxon>
    </lineage>
</organism>
<keyword evidence="9" id="KW-1185">Reference proteome</keyword>
<feature type="transmembrane region" description="Helical" evidence="6">
    <location>
        <begin position="571"/>
        <end position="590"/>
    </location>
</feature>
<keyword evidence="4 6" id="KW-0472">Membrane</keyword>
<dbReference type="GO" id="GO:0000329">
    <property type="term" value="C:fungal-type vacuole membrane"/>
    <property type="evidence" value="ECO:0007669"/>
    <property type="project" value="TreeGrafter"/>
</dbReference>
<reference evidence="8 9" key="1">
    <citation type="submission" date="2016-04" db="EMBL/GenBank/DDBJ databases">
        <title>A degradative enzymes factory behind the ericoid mycorrhizal symbiosis.</title>
        <authorList>
            <consortium name="DOE Joint Genome Institute"/>
            <person name="Martino E."/>
            <person name="Morin E."/>
            <person name="Grelet G."/>
            <person name="Kuo A."/>
            <person name="Kohler A."/>
            <person name="Daghino S."/>
            <person name="Barry K."/>
            <person name="Choi C."/>
            <person name="Cichocki N."/>
            <person name="Clum A."/>
            <person name="Copeland A."/>
            <person name="Hainaut M."/>
            <person name="Haridas S."/>
            <person name="Labutti K."/>
            <person name="Lindquist E."/>
            <person name="Lipzen A."/>
            <person name="Khouja H.-R."/>
            <person name="Murat C."/>
            <person name="Ohm R."/>
            <person name="Olson A."/>
            <person name="Spatafora J."/>
            <person name="Veneault-Fourrey C."/>
            <person name="Henrissat B."/>
            <person name="Grigoriev I."/>
            <person name="Martin F."/>
            <person name="Perotto S."/>
        </authorList>
    </citation>
    <scope>NUCLEOTIDE SEQUENCE [LARGE SCALE GENOMIC DNA]</scope>
    <source>
        <strain evidence="8 9">E</strain>
    </source>
</reference>
<dbReference type="PANTHER" id="PTHR23501">
    <property type="entry name" value="MAJOR FACILITATOR SUPERFAMILY"/>
    <property type="match status" value="1"/>
</dbReference>
<dbReference type="SUPFAM" id="SSF103473">
    <property type="entry name" value="MFS general substrate transporter"/>
    <property type="match status" value="2"/>
</dbReference>
<feature type="transmembrane region" description="Helical" evidence="6">
    <location>
        <begin position="118"/>
        <end position="139"/>
    </location>
</feature>
<feature type="transmembrane region" description="Helical" evidence="6">
    <location>
        <begin position="475"/>
        <end position="496"/>
    </location>
</feature>
<evidence type="ECO:0000256" key="5">
    <source>
        <dbReference type="SAM" id="MobiDB-lite"/>
    </source>
</evidence>
<dbReference type="EMBL" id="KZ613905">
    <property type="protein sequence ID" value="PMD52393.1"/>
    <property type="molecule type" value="Genomic_DNA"/>
</dbReference>
<dbReference type="InterPro" id="IPR020846">
    <property type="entry name" value="MFS_dom"/>
</dbReference>
<feature type="transmembrane region" description="Helical" evidence="6">
    <location>
        <begin position="448"/>
        <end position="466"/>
    </location>
</feature>
<feature type="transmembrane region" description="Helical" evidence="6">
    <location>
        <begin position="238"/>
        <end position="261"/>
    </location>
</feature>